<evidence type="ECO:0000313" key="3">
    <source>
        <dbReference type="Proteomes" id="UP000283509"/>
    </source>
</evidence>
<organism evidence="2 3">
    <name type="scientific">Penaeus vannamei</name>
    <name type="common">Whiteleg shrimp</name>
    <name type="synonym">Litopenaeus vannamei</name>
    <dbReference type="NCBI Taxonomy" id="6689"/>
    <lineage>
        <taxon>Eukaryota</taxon>
        <taxon>Metazoa</taxon>
        <taxon>Ecdysozoa</taxon>
        <taxon>Arthropoda</taxon>
        <taxon>Crustacea</taxon>
        <taxon>Multicrustacea</taxon>
        <taxon>Malacostraca</taxon>
        <taxon>Eumalacostraca</taxon>
        <taxon>Eucarida</taxon>
        <taxon>Decapoda</taxon>
        <taxon>Dendrobranchiata</taxon>
        <taxon>Penaeoidea</taxon>
        <taxon>Penaeidae</taxon>
        <taxon>Penaeus</taxon>
    </lineage>
</organism>
<gene>
    <name evidence="2" type="ORF">C7M84_021963</name>
</gene>
<dbReference type="OrthoDB" id="6361914at2759"/>
<proteinExistence type="predicted"/>
<feature type="compositionally biased region" description="Low complexity" evidence="1">
    <location>
        <begin position="114"/>
        <end position="126"/>
    </location>
</feature>
<dbReference type="Proteomes" id="UP000283509">
    <property type="component" value="Unassembled WGS sequence"/>
</dbReference>
<evidence type="ECO:0000313" key="2">
    <source>
        <dbReference type="EMBL" id="ROT84841.1"/>
    </source>
</evidence>
<reference evidence="2 3" key="2">
    <citation type="submission" date="2019-01" db="EMBL/GenBank/DDBJ databases">
        <title>The decoding of complex shrimp genome reveals the adaptation for benthos swimmer, frequently molting mechanism and breeding impact on genome.</title>
        <authorList>
            <person name="Sun Y."/>
            <person name="Gao Y."/>
            <person name="Yu Y."/>
        </authorList>
    </citation>
    <scope>NUCLEOTIDE SEQUENCE [LARGE SCALE GENOMIC DNA]</scope>
    <source>
        <tissue evidence="2">Muscle</tissue>
    </source>
</reference>
<sequence>MGMVWQRLRVRLDTRQDKSGAAKGRRETSARQMSALSYIRRRVFGKSWSLLKRVILPTLVLLFVVNALVGNRESVNQPEYSNLIVPGEALDPIMDNKIELKTHKHHEAKPRSPTHPNHPNPRINPNLLYPSQLSHRGIHAVVLNQHSGRVTAKTRFRHVQPRRRGGVGGVRRRRSRWRIIVFAVLVGGVTSWACRRGTRRARADLARPQQTPRTGLPLVEKIAYRDMWAGHSQGRPQARRDLLQRGHGGHGLRVGRPVFLRTDFDLEENERRENPTNTLLPPPFLPDRSGVLVGGDERKRGSPTLLRSNDGYGAMCDCDVHFLEGLFFHADDQDPQIPVEAPGLNRDKVAVYADTHHQGIMDVCKLFGVHLVVAQQPGNSSAIRIRNKFQRILGTCLWPNSPKEQSPRRHVEGCCPSLCLYEHLNSRGRHRSLCGHLQVSAVCACGLWGRIGVRRRLVSPIMERDPTVMGISSFNFFGFRDVANNLTQLYRRTRSTTSPSI</sequence>
<keyword evidence="3" id="KW-1185">Reference proteome</keyword>
<dbReference type="EMBL" id="QCYY01000489">
    <property type="protein sequence ID" value="ROT84841.1"/>
    <property type="molecule type" value="Genomic_DNA"/>
</dbReference>
<comment type="caution">
    <text evidence="2">The sequence shown here is derived from an EMBL/GenBank/DDBJ whole genome shotgun (WGS) entry which is preliminary data.</text>
</comment>
<feature type="region of interest" description="Disordered" evidence="1">
    <location>
        <begin position="103"/>
        <end position="128"/>
    </location>
</feature>
<evidence type="ECO:0000256" key="1">
    <source>
        <dbReference type="SAM" id="MobiDB-lite"/>
    </source>
</evidence>
<protein>
    <submittedName>
        <fullName evidence="2">Uncharacterized protein</fullName>
    </submittedName>
</protein>
<reference evidence="2 3" key="1">
    <citation type="submission" date="2018-04" db="EMBL/GenBank/DDBJ databases">
        <authorList>
            <person name="Zhang X."/>
            <person name="Yuan J."/>
            <person name="Li F."/>
            <person name="Xiang J."/>
        </authorList>
    </citation>
    <scope>NUCLEOTIDE SEQUENCE [LARGE SCALE GENOMIC DNA]</scope>
    <source>
        <tissue evidence="2">Muscle</tissue>
    </source>
</reference>
<accession>A0A3R7MLG2</accession>
<dbReference type="AlphaFoldDB" id="A0A3R7MLG2"/>
<feature type="region of interest" description="Disordered" evidence="1">
    <location>
        <begin position="266"/>
        <end position="287"/>
    </location>
</feature>
<name>A0A3R7MLG2_PENVA</name>